<feature type="domain" description="TonB-dependent receptor-like beta-barrel" evidence="4">
    <location>
        <begin position="16"/>
        <end position="309"/>
    </location>
</feature>
<proteinExistence type="predicted"/>
<evidence type="ECO:0000259" key="4">
    <source>
        <dbReference type="Pfam" id="PF00593"/>
    </source>
</evidence>
<feature type="non-terminal residue" evidence="5">
    <location>
        <position position="1"/>
    </location>
</feature>
<dbReference type="AlphaFoldDB" id="A0A5J4Q280"/>
<dbReference type="SUPFAM" id="SSF56935">
    <property type="entry name" value="Porins"/>
    <property type="match status" value="1"/>
</dbReference>
<organism evidence="5">
    <name type="scientific">termite gut metagenome</name>
    <dbReference type="NCBI Taxonomy" id="433724"/>
    <lineage>
        <taxon>unclassified sequences</taxon>
        <taxon>metagenomes</taxon>
        <taxon>organismal metagenomes</taxon>
    </lineage>
</organism>
<sequence>NFGTNINVYQPVAHESSLGNPNVSWETAVKQNIGVDVKFFRDRLSVTADVFKEERRDILITPDATIPNFVALPSNPPINYGKVENKGYEITVTWEDNIGDVRYRISPNMSFNRNKIIEMMEIRQDYDYQYHTGHKVDQPFGYEFWGFYEGPESEAKYTQQFNVDKFPTQMAMLKPGDCIYVDLNGDGKIDTFDQHAIGYTNFPEYSFGLNLGVSYKGFSLSALWVGATNVSRQLGYIYRPQFGEKNLSSLSQWVLDNSWTEETKNTAILPRLTFNNVQNNTLLGGNSKVWLVDTPYARLKNLEVSYTFTKLPQLKFINNALRENPL</sequence>
<dbReference type="InterPro" id="IPR036942">
    <property type="entry name" value="Beta-barrel_TonB_sf"/>
</dbReference>
<evidence type="ECO:0000256" key="3">
    <source>
        <dbReference type="ARBA" id="ARBA00023237"/>
    </source>
</evidence>
<name>A0A5J4Q280_9ZZZZ</name>
<dbReference type="EMBL" id="SNRY01005128">
    <property type="protein sequence ID" value="KAA6315767.1"/>
    <property type="molecule type" value="Genomic_DNA"/>
</dbReference>
<protein>
    <submittedName>
        <fullName evidence="5">TonB-dependent receptor SusC</fullName>
    </submittedName>
</protein>
<comment type="subcellular location">
    <subcellularLocation>
        <location evidence="1">Cell outer membrane</location>
    </subcellularLocation>
</comment>
<keyword evidence="3" id="KW-0998">Cell outer membrane</keyword>
<accession>A0A5J4Q280</accession>
<evidence type="ECO:0000313" key="5">
    <source>
        <dbReference type="EMBL" id="KAA6315767.1"/>
    </source>
</evidence>
<dbReference type="Gene3D" id="2.40.170.20">
    <property type="entry name" value="TonB-dependent receptor, beta-barrel domain"/>
    <property type="match status" value="1"/>
</dbReference>
<comment type="caution">
    <text evidence="5">The sequence shown here is derived from an EMBL/GenBank/DDBJ whole genome shotgun (WGS) entry which is preliminary data.</text>
</comment>
<keyword evidence="5" id="KW-0675">Receptor</keyword>
<reference evidence="5" key="1">
    <citation type="submission" date="2019-03" db="EMBL/GenBank/DDBJ databases">
        <title>Single cell metagenomics reveals metabolic interactions within the superorganism composed of flagellate Streblomastix strix and complex community of Bacteroidetes bacteria on its surface.</title>
        <authorList>
            <person name="Treitli S.C."/>
            <person name="Kolisko M."/>
            <person name="Husnik F."/>
            <person name="Keeling P."/>
            <person name="Hampl V."/>
        </authorList>
    </citation>
    <scope>NUCLEOTIDE SEQUENCE</scope>
    <source>
        <strain evidence="5">STM</strain>
    </source>
</reference>
<gene>
    <name evidence="5" type="ORF">EZS27_033825</name>
</gene>
<keyword evidence="2" id="KW-0472">Membrane</keyword>
<dbReference type="InterPro" id="IPR000531">
    <property type="entry name" value="Beta-barrel_TonB"/>
</dbReference>
<dbReference type="GO" id="GO:0009279">
    <property type="term" value="C:cell outer membrane"/>
    <property type="evidence" value="ECO:0007669"/>
    <property type="project" value="UniProtKB-SubCell"/>
</dbReference>
<dbReference type="Pfam" id="PF00593">
    <property type="entry name" value="TonB_dep_Rec_b-barrel"/>
    <property type="match status" value="1"/>
</dbReference>
<evidence type="ECO:0000256" key="1">
    <source>
        <dbReference type="ARBA" id="ARBA00004442"/>
    </source>
</evidence>
<evidence type="ECO:0000256" key="2">
    <source>
        <dbReference type="ARBA" id="ARBA00023136"/>
    </source>
</evidence>